<dbReference type="Gramene" id="ONIVA03G04740.1">
    <property type="protein sequence ID" value="ONIVA03G04740.1"/>
    <property type="gene ID" value="ONIVA03G04740"/>
</dbReference>
<dbReference type="EnsemblPlants" id="ONIVA03G04740.1">
    <property type="protein sequence ID" value="ONIVA03G04740.1"/>
    <property type="gene ID" value="ONIVA03G04740"/>
</dbReference>
<keyword evidence="6 7" id="KW-0472">Membrane</keyword>
<name>A0A0E0GHA3_ORYNI</name>
<evidence type="ECO:0000256" key="6">
    <source>
        <dbReference type="ARBA" id="ARBA00023136"/>
    </source>
</evidence>
<dbReference type="PANTHER" id="PTHR15486">
    <property type="entry name" value="ANCIENT UBIQUITOUS PROTEIN"/>
    <property type="match status" value="1"/>
</dbReference>
<evidence type="ECO:0000256" key="2">
    <source>
        <dbReference type="ARBA" id="ARBA00007937"/>
    </source>
</evidence>
<dbReference type="Proteomes" id="UP000006591">
    <property type="component" value="Chromosome 3"/>
</dbReference>
<dbReference type="HOGENOM" id="CLU_028504_1_0_1"/>
<comment type="similarity">
    <text evidence="2">Belongs to the GPAT/DAPAT family.</text>
</comment>
<evidence type="ECO:0000256" key="5">
    <source>
        <dbReference type="ARBA" id="ARBA00022989"/>
    </source>
</evidence>
<feature type="transmembrane region" description="Helical" evidence="7">
    <location>
        <begin position="51"/>
        <end position="78"/>
    </location>
</feature>
<reference evidence="9" key="2">
    <citation type="submission" date="2018-04" db="EMBL/GenBank/DDBJ databases">
        <title>OnivRS2 (Oryza nivara Reference Sequence Version 2).</title>
        <authorList>
            <person name="Zhang J."/>
            <person name="Kudrna D."/>
            <person name="Lee S."/>
            <person name="Talag J."/>
            <person name="Rajasekar S."/>
            <person name="Welchert J."/>
            <person name="Hsing Y.-I."/>
            <person name="Wing R.A."/>
        </authorList>
    </citation>
    <scope>NUCLEOTIDE SEQUENCE [LARGE SCALE GENOMIC DNA]</scope>
    <source>
        <strain evidence="9">SL10</strain>
    </source>
</reference>
<reference evidence="9" key="1">
    <citation type="submission" date="2015-04" db="UniProtKB">
        <authorList>
            <consortium name="EnsemblPlants"/>
        </authorList>
    </citation>
    <scope>IDENTIFICATION</scope>
    <source>
        <strain evidence="9">SL10</strain>
    </source>
</reference>
<dbReference type="InterPro" id="IPR023214">
    <property type="entry name" value="HAD_sf"/>
</dbReference>
<organism evidence="9">
    <name type="scientific">Oryza nivara</name>
    <name type="common">Indian wild rice</name>
    <name type="synonym">Oryza sativa f. spontanea</name>
    <dbReference type="NCBI Taxonomy" id="4536"/>
    <lineage>
        <taxon>Eukaryota</taxon>
        <taxon>Viridiplantae</taxon>
        <taxon>Streptophyta</taxon>
        <taxon>Embryophyta</taxon>
        <taxon>Tracheophyta</taxon>
        <taxon>Spermatophyta</taxon>
        <taxon>Magnoliopsida</taxon>
        <taxon>Liliopsida</taxon>
        <taxon>Poales</taxon>
        <taxon>Poaceae</taxon>
        <taxon>BOP clade</taxon>
        <taxon>Oryzoideae</taxon>
        <taxon>Oryzeae</taxon>
        <taxon>Oryzinae</taxon>
        <taxon>Oryza</taxon>
    </lineage>
</organism>
<comment type="subcellular location">
    <subcellularLocation>
        <location evidence="1">Membrane</location>
    </subcellularLocation>
</comment>
<dbReference type="PANTHER" id="PTHR15486:SF76">
    <property type="entry name" value="GLYCEROL-3-PHOSPHATE ACYLTRANSFERASE 5"/>
    <property type="match status" value="1"/>
</dbReference>
<dbReference type="GO" id="GO:0090447">
    <property type="term" value="F:glycerol-3-phosphate 2-O-acyltransferase activity"/>
    <property type="evidence" value="ECO:0007669"/>
    <property type="project" value="TreeGrafter"/>
</dbReference>
<dbReference type="SUPFAM" id="SSF69593">
    <property type="entry name" value="Glycerol-3-phosphate (1)-acyltransferase"/>
    <property type="match status" value="1"/>
</dbReference>
<evidence type="ECO:0000256" key="7">
    <source>
        <dbReference type="SAM" id="Phobius"/>
    </source>
</evidence>
<dbReference type="AlphaFoldDB" id="A0A0E0GHA3"/>
<protein>
    <recommendedName>
        <fullName evidence="8">Glycerol-3-phosphate acyltransferase RAM2/GPAT1-8 HAD-like domain-containing protein</fullName>
    </recommendedName>
</protein>
<evidence type="ECO:0000256" key="1">
    <source>
        <dbReference type="ARBA" id="ARBA00004370"/>
    </source>
</evidence>
<dbReference type="Gene3D" id="1.20.1440.100">
    <property type="entry name" value="SG protein - dephosphorylation function"/>
    <property type="match status" value="1"/>
</dbReference>
<evidence type="ECO:0000256" key="3">
    <source>
        <dbReference type="ARBA" id="ARBA00022679"/>
    </source>
</evidence>
<evidence type="ECO:0000313" key="10">
    <source>
        <dbReference type="Proteomes" id="UP000006591"/>
    </source>
</evidence>
<evidence type="ECO:0000313" key="9">
    <source>
        <dbReference type="EnsemblPlants" id="ONIVA03G04740.1"/>
    </source>
</evidence>
<sequence>MAVAGGAGGEPFPAVDKCDVDASCRRGGRRAVVVVSDLDGTLLRSRRAFPYYALVAFEAGGAARLALLLLLAPVLWLLRRAAASESAAVRVLVFAATAGARVSDVESAARAVLPRFYADDVHPAAWRVFVTCGGGRRLVVTATPRVMAEPFLRDYLGADTVAGTELAAWRGRATGMVDARRGVLVGERKAEAVREMVGDGEMPDIGLGGRRSDYAFMSLCKEAYLVPRDPVEAVPADKLPRPVIFHDGRLRLRPLAAPLTVAWFPVGFLLACVRIAAGALLPMPWLRRAFGALGVRVVLRGTAPAPAPMPPSTGGRGGVLFASNHRTLLNAVFLSVALGRPVVTITYSVSRLSELLSPIRTPYLLRFSALFAELTDDILPVATGCWTSMFHGTTARGCKAMDPFYFFMNPFPEYTVTFLDKLPAELTCSGSGGKSSHDVANHVQKLIASTLSYECTSLTRRDKYQHWWRNAF</sequence>
<evidence type="ECO:0000256" key="4">
    <source>
        <dbReference type="ARBA" id="ARBA00022692"/>
    </source>
</evidence>
<dbReference type="eggNOG" id="ENOG502QQTS">
    <property type="taxonomic scope" value="Eukaryota"/>
</dbReference>
<dbReference type="OMA" id="HWVANYV"/>
<dbReference type="Pfam" id="PF23270">
    <property type="entry name" value="HAD_RAM2_N"/>
    <property type="match status" value="1"/>
</dbReference>
<dbReference type="InterPro" id="IPR056462">
    <property type="entry name" value="HAD_RAM2/GPAT1-8"/>
</dbReference>
<dbReference type="Gene3D" id="3.40.50.1000">
    <property type="entry name" value="HAD superfamily/HAD-like"/>
    <property type="match status" value="1"/>
</dbReference>
<accession>A0A0E0GHA3</accession>
<evidence type="ECO:0000259" key="8">
    <source>
        <dbReference type="Pfam" id="PF23270"/>
    </source>
</evidence>
<feature type="transmembrane region" description="Helical" evidence="7">
    <location>
        <begin position="255"/>
        <end position="277"/>
    </location>
</feature>
<keyword evidence="10" id="KW-1185">Reference proteome</keyword>
<dbReference type="STRING" id="4536.A0A0E0GHA3"/>
<keyword evidence="3" id="KW-0808">Transferase</keyword>
<keyword evidence="5 7" id="KW-1133">Transmembrane helix</keyword>
<dbReference type="GO" id="GO:0016020">
    <property type="term" value="C:membrane"/>
    <property type="evidence" value="ECO:0007669"/>
    <property type="project" value="UniProtKB-SubCell"/>
</dbReference>
<dbReference type="GO" id="GO:0016791">
    <property type="term" value="F:phosphatase activity"/>
    <property type="evidence" value="ECO:0007669"/>
    <property type="project" value="TreeGrafter"/>
</dbReference>
<keyword evidence="4 7" id="KW-0812">Transmembrane</keyword>
<proteinExistence type="inferred from homology"/>
<dbReference type="GO" id="GO:0010143">
    <property type="term" value="P:cutin biosynthetic process"/>
    <property type="evidence" value="ECO:0007669"/>
    <property type="project" value="TreeGrafter"/>
</dbReference>
<feature type="domain" description="Glycerol-3-phosphate acyltransferase RAM2/GPAT1-8 HAD-like" evidence="8">
    <location>
        <begin position="34"/>
        <end position="226"/>
    </location>
</feature>